<dbReference type="InterPro" id="IPR011006">
    <property type="entry name" value="CheY-like_superfamily"/>
</dbReference>
<dbReference type="Pfam" id="PF08663">
    <property type="entry name" value="HalX"/>
    <property type="match status" value="1"/>
</dbReference>
<dbReference type="GeneID" id="79265446"/>
<feature type="domain" description="Response regulatory" evidence="4">
    <location>
        <begin position="7"/>
        <end position="116"/>
    </location>
</feature>
<dbReference type="InterPro" id="IPR050595">
    <property type="entry name" value="Bact_response_regulator"/>
</dbReference>
<dbReference type="InterPro" id="IPR001789">
    <property type="entry name" value="Sig_transdc_resp-reg_receiver"/>
</dbReference>
<gene>
    <name evidence="5" type="ORF">ACFQJ4_00505</name>
</gene>
<evidence type="ECO:0000313" key="6">
    <source>
        <dbReference type="Proteomes" id="UP001596398"/>
    </source>
</evidence>
<dbReference type="InterPro" id="IPR013971">
    <property type="entry name" value="HalX_domain"/>
</dbReference>
<dbReference type="PANTHER" id="PTHR44591:SF3">
    <property type="entry name" value="RESPONSE REGULATORY DOMAIN-CONTAINING PROTEIN"/>
    <property type="match status" value="1"/>
</dbReference>
<sequence length="199" mass="22650">MGTEEATVLIVEDEEGLLDVYARWLGDRYEVRTATTAEGALDALDDSVDVVLLDRLMPDTSGTEVLDEIRARTADCRVAMVTAVEPDFDIIDMGFDDYLTKPVKREHLHETVRRLLARDDVAEMARRLFALATKRSVLQSSKRTEELEESEEYAELQTEMRRLRRRLDESLDQLGSGEMVSLVRELEAETATRPEEGKQ</sequence>
<organism evidence="5 6">
    <name type="scientific">Halosegnis marinus</name>
    <dbReference type="NCBI Taxonomy" id="3034023"/>
    <lineage>
        <taxon>Archaea</taxon>
        <taxon>Methanobacteriati</taxon>
        <taxon>Methanobacteriota</taxon>
        <taxon>Stenosarchaea group</taxon>
        <taxon>Halobacteria</taxon>
        <taxon>Halobacteriales</taxon>
        <taxon>Natronomonadaceae</taxon>
        <taxon>Halosegnis</taxon>
    </lineage>
</organism>
<accession>A0ABD5ZKQ0</accession>
<evidence type="ECO:0000256" key="3">
    <source>
        <dbReference type="SAM" id="Coils"/>
    </source>
</evidence>
<dbReference type="EMBL" id="JBHTAP010000001">
    <property type="protein sequence ID" value="MFC7233787.1"/>
    <property type="molecule type" value="Genomic_DNA"/>
</dbReference>
<comment type="caution">
    <text evidence="5">The sequence shown here is derived from an EMBL/GenBank/DDBJ whole genome shotgun (WGS) entry which is preliminary data.</text>
</comment>
<name>A0ABD5ZKQ0_9EURY</name>
<reference evidence="5 6" key="1">
    <citation type="journal article" date="2019" name="Int. J. Syst. Evol. Microbiol.">
        <title>The Global Catalogue of Microorganisms (GCM) 10K type strain sequencing project: providing services to taxonomists for standard genome sequencing and annotation.</title>
        <authorList>
            <consortium name="The Broad Institute Genomics Platform"/>
            <consortium name="The Broad Institute Genome Sequencing Center for Infectious Disease"/>
            <person name="Wu L."/>
            <person name="Ma J."/>
        </authorList>
    </citation>
    <scope>NUCLEOTIDE SEQUENCE [LARGE SCALE GENOMIC DNA]</scope>
    <source>
        <strain evidence="5 6">DT85</strain>
    </source>
</reference>
<dbReference type="Pfam" id="PF00072">
    <property type="entry name" value="Response_reg"/>
    <property type="match status" value="1"/>
</dbReference>
<feature type="modified residue" description="4-aspartylphosphate" evidence="2">
    <location>
        <position position="54"/>
    </location>
</feature>
<dbReference type="Proteomes" id="UP001596398">
    <property type="component" value="Unassembled WGS sequence"/>
</dbReference>
<protein>
    <submittedName>
        <fullName evidence="5">Response regulator</fullName>
    </submittedName>
</protein>
<dbReference type="PROSITE" id="PS50110">
    <property type="entry name" value="RESPONSE_REGULATORY"/>
    <property type="match status" value="1"/>
</dbReference>
<dbReference type="RefSeq" id="WP_382211796.1">
    <property type="nucleotide sequence ID" value="NZ_CP119802.1"/>
</dbReference>
<feature type="coiled-coil region" evidence="3">
    <location>
        <begin position="146"/>
        <end position="173"/>
    </location>
</feature>
<dbReference type="SUPFAM" id="SSF52172">
    <property type="entry name" value="CheY-like"/>
    <property type="match status" value="1"/>
</dbReference>
<dbReference type="AlphaFoldDB" id="A0ABD5ZKQ0"/>
<evidence type="ECO:0000313" key="5">
    <source>
        <dbReference type="EMBL" id="MFC7233787.1"/>
    </source>
</evidence>
<keyword evidence="6" id="KW-1185">Reference proteome</keyword>
<proteinExistence type="predicted"/>
<evidence type="ECO:0000256" key="2">
    <source>
        <dbReference type="PROSITE-ProRule" id="PRU00169"/>
    </source>
</evidence>
<dbReference type="PANTHER" id="PTHR44591">
    <property type="entry name" value="STRESS RESPONSE REGULATOR PROTEIN 1"/>
    <property type="match status" value="1"/>
</dbReference>
<keyword evidence="3" id="KW-0175">Coiled coil</keyword>
<dbReference type="SMART" id="SM00448">
    <property type="entry name" value="REC"/>
    <property type="match status" value="1"/>
</dbReference>
<dbReference type="Gene3D" id="3.40.50.2300">
    <property type="match status" value="1"/>
</dbReference>
<evidence type="ECO:0000259" key="4">
    <source>
        <dbReference type="PROSITE" id="PS50110"/>
    </source>
</evidence>
<evidence type="ECO:0000256" key="1">
    <source>
        <dbReference type="ARBA" id="ARBA00022553"/>
    </source>
</evidence>
<keyword evidence="1 2" id="KW-0597">Phosphoprotein</keyword>